<dbReference type="InterPro" id="IPR024607">
    <property type="entry name" value="Sulfatase_CS"/>
</dbReference>
<keyword evidence="2" id="KW-0479">Metal-binding</keyword>
<dbReference type="InterPro" id="IPR050738">
    <property type="entry name" value="Sulfatase"/>
</dbReference>
<accession>A0A1Y3QVB7</accession>
<comment type="PTM">
    <text evidence="5">The conversion to 3-oxoalanine (also known as C-formylglycine, FGly), of a serine or cysteine residue in prokaryotes and of a cysteine residue in eukaryotes, is critical for catalytic activity.</text>
</comment>
<feature type="domain" description="Sulfatase N-terminal" evidence="7">
    <location>
        <begin position="26"/>
        <end position="336"/>
    </location>
</feature>
<proteinExistence type="inferred from homology"/>
<dbReference type="Gene3D" id="3.40.720.10">
    <property type="entry name" value="Alkaline Phosphatase, subunit A"/>
    <property type="match status" value="1"/>
</dbReference>
<keyword evidence="4" id="KW-0106">Calcium</keyword>
<evidence type="ECO:0000259" key="7">
    <source>
        <dbReference type="Pfam" id="PF00884"/>
    </source>
</evidence>
<dbReference type="eggNOG" id="COG3119">
    <property type="taxonomic scope" value="Bacteria"/>
</dbReference>
<dbReference type="InterPro" id="IPR000917">
    <property type="entry name" value="Sulfatase_N"/>
</dbReference>
<comment type="caution">
    <text evidence="8">The sequence shown here is derived from an EMBL/GenBank/DDBJ whole genome shotgun (WGS) entry which is preliminary data.</text>
</comment>
<dbReference type="Gene3D" id="3.30.1120.10">
    <property type="match status" value="1"/>
</dbReference>
<feature type="signal peptide" evidence="6">
    <location>
        <begin position="1"/>
        <end position="23"/>
    </location>
</feature>
<dbReference type="GO" id="GO:0046872">
    <property type="term" value="F:metal ion binding"/>
    <property type="evidence" value="ECO:0007669"/>
    <property type="project" value="UniProtKB-KW"/>
</dbReference>
<gene>
    <name evidence="8" type="ORF">B5G41_07970</name>
</gene>
<comment type="similarity">
    <text evidence="1">Belongs to the sulfatase family.</text>
</comment>
<protein>
    <submittedName>
        <fullName evidence="8">Sulfatase</fullName>
    </submittedName>
</protein>
<dbReference type="SUPFAM" id="SSF53649">
    <property type="entry name" value="Alkaline phosphatase-like"/>
    <property type="match status" value="1"/>
</dbReference>
<evidence type="ECO:0000313" key="8">
    <source>
        <dbReference type="EMBL" id="OUN03613.1"/>
    </source>
</evidence>
<dbReference type="OrthoDB" id="9765065at2"/>
<evidence type="ECO:0000256" key="4">
    <source>
        <dbReference type="ARBA" id="ARBA00022837"/>
    </source>
</evidence>
<feature type="chain" id="PRO_5012983172" evidence="6">
    <location>
        <begin position="24"/>
        <end position="443"/>
    </location>
</feature>
<dbReference type="PROSITE" id="PS00149">
    <property type="entry name" value="SULFATASE_2"/>
    <property type="match status" value="1"/>
</dbReference>
<evidence type="ECO:0000256" key="5">
    <source>
        <dbReference type="PIRSR" id="PIRSR600917-52"/>
    </source>
</evidence>
<dbReference type="Pfam" id="PF00884">
    <property type="entry name" value="Sulfatase"/>
    <property type="match status" value="1"/>
</dbReference>
<dbReference type="PANTHER" id="PTHR42693:SF53">
    <property type="entry name" value="ENDO-4-O-SULFATASE"/>
    <property type="match status" value="1"/>
</dbReference>
<sequence length="443" mass="49274">MDRRQLMLGAGGLLLAGAASAQAAAPNVIVIYTDDHGTLDVNCYGAPDLCTPNMDALAASGVRFTQFYAAPVSSASRAGLMTGQFAARAGLTGNAGWTGFPPEKETVAQRMKANGYRTACIGKWHLGSRPEYAPNNRGFDYFWGFLGGCIDSYSHFYYWGGPNVHDLWRNGEEIHCEGRFFTEETLREAKEFIRAGDRRQPFFLYWAVNIPHYPLQPKEKWLDYYAGLPDPRRMYAAFVSTFDDYLGELRTFLDAQGLTDDTIIVFQSDNGHSTEVRTFGGGGYCGDYRGGKFSLFEGGIRVPAVISWPGHLPAGEVRDQVAMNIDWFPTLLDLCGLDASGIDVDGASIVPLIRDGAAASPHDVLHFDFERQWAVRRGDWKLICNAIDVLPNDRNKTLEGLYLTNLKIDRTESENLIDRYPEKAQELLALRRAYEASLGKDKE</sequence>
<evidence type="ECO:0000256" key="1">
    <source>
        <dbReference type="ARBA" id="ARBA00008779"/>
    </source>
</evidence>
<dbReference type="PANTHER" id="PTHR42693">
    <property type="entry name" value="ARYLSULFATASE FAMILY MEMBER"/>
    <property type="match status" value="1"/>
</dbReference>
<dbReference type="GO" id="GO:0004065">
    <property type="term" value="F:arylsulfatase activity"/>
    <property type="evidence" value="ECO:0007669"/>
    <property type="project" value="TreeGrafter"/>
</dbReference>
<organism evidence="8 9">
    <name type="scientific">Alistipes onderdonkii</name>
    <dbReference type="NCBI Taxonomy" id="328813"/>
    <lineage>
        <taxon>Bacteria</taxon>
        <taxon>Pseudomonadati</taxon>
        <taxon>Bacteroidota</taxon>
        <taxon>Bacteroidia</taxon>
        <taxon>Bacteroidales</taxon>
        <taxon>Rikenellaceae</taxon>
        <taxon>Alistipes</taxon>
    </lineage>
</organism>
<feature type="modified residue" description="3-oxoalanine (Ser)" evidence="5">
    <location>
        <position position="73"/>
    </location>
</feature>
<evidence type="ECO:0000256" key="6">
    <source>
        <dbReference type="SAM" id="SignalP"/>
    </source>
</evidence>
<dbReference type="EMBL" id="NFHB01000004">
    <property type="protein sequence ID" value="OUN03613.1"/>
    <property type="molecule type" value="Genomic_DNA"/>
</dbReference>
<dbReference type="RefSeq" id="WP_087402231.1">
    <property type="nucleotide sequence ID" value="NZ_NFHB01000004.1"/>
</dbReference>
<dbReference type="Proteomes" id="UP000195772">
    <property type="component" value="Unassembled WGS sequence"/>
</dbReference>
<evidence type="ECO:0000313" key="9">
    <source>
        <dbReference type="Proteomes" id="UP000195772"/>
    </source>
</evidence>
<evidence type="ECO:0000256" key="2">
    <source>
        <dbReference type="ARBA" id="ARBA00022723"/>
    </source>
</evidence>
<dbReference type="AlphaFoldDB" id="A0A1Y3QVB7"/>
<keyword evidence="6" id="KW-0732">Signal</keyword>
<evidence type="ECO:0000256" key="3">
    <source>
        <dbReference type="ARBA" id="ARBA00022801"/>
    </source>
</evidence>
<reference evidence="9" key="1">
    <citation type="submission" date="2017-04" db="EMBL/GenBank/DDBJ databases">
        <title>Function of individual gut microbiota members based on whole genome sequencing of pure cultures obtained from chicken caecum.</title>
        <authorList>
            <person name="Medvecky M."/>
            <person name="Cejkova D."/>
            <person name="Polansky O."/>
            <person name="Karasova D."/>
            <person name="Kubasova T."/>
            <person name="Cizek A."/>
            <person name="Rychlik I."/>
        </authorList>
    </citation>
    <scope>NUCLEOTIDE SEQUENCE [LARGE SCALE GENOMIC DNA]</scope>
    <source>
        <strain evidence="9">An90</strain>
    </source>
</reference>
<keyword evidence="3" id="KW-0378">Hydrolase</keyword>
<name>A0A1Y3QVB7_9BACT</name>
<dbReference type="InterPro" id="IPR017850">
    <property type="entry name" value="Alkaline_phosphatase_core_sf"/>
</dbReference>